<keyword evidence="6" id="KW-0624">Polysaccharide degradation</keyword>
<dbReference type="EMBL" id="MCFC01000001">
    <property type="protein sequence ID" value="ORY35301.1"/>
    <property type="molecule type" value="Genomic_DNA"/>
</dbReference>
<dbReference type="STRING" id="71784.A0A1Y2BKL3"/>
<dbReference type="GO" id="GO:0030245">
    <property type="term" value="P:cellulose catabolic process"/>
    <property type="evidence" value="ECO:0007669"/>
    <property type="project" value="UniProtKB-UniPathway"/>
</dbReference>
<dbReference type="Gene3D" id="2.60.120.260">
    <property type="entry name" value="Galactose-binding domain-like"/>
    <property type="match status" value="1"/>
</dbReference>
<dbReference type="InterPro" id="IPR036962">
    <property type="entry name" value="Glyco_hydro_3_N_sf"/>
</dbReference>
<comment type="pathway">
    <text evidence="6">Glycan metabolism; cellulose degradation.</text>
</comment>
<evidence type="ECO:0000256" key="1">
    <source>
        <dbReference type="ARBA" id="ARBA00000448"/>
    </source>
</evidence>
<evidence type="ECO:0000259" key="7">
    <source>
        <dbReference type="PROSITE" id="PS51820"/>
    </source>
</evidence>
<dbReference type="InterPro" id="IPR050288">
    <property type="entry name" value="Cellulose_deg_GH3"/>
</dbReference>
<dbReference type="PRINTS" id="PR00133">
    <property type="entry name" value="GLHYDRLASE3"/>
</dbReference>
<dbReference type="InterPro" id="IPR019800">
    <property type="entry name" value="Glyco_hydro_3_AS"/>
</dbReference>
<dbReference type="InParanoid" id="A0A1Y2BKL3"/>
<dbReference type="EC" id="3.2.1.21" evidence="3 6"/>
<protein>
    <recommendedName>
        <fullName evidence="3 6">beta-glucosidase</fullName>
        <ecNumber evidence="3 6">3.2.1.21</ecNumber>
    </recommendedName>
</protein>
<dbReference type="OrthoDB" id="47059at2759"/>
<evidence type="ECO:0000256" key="2">
    <source>
        <dbReference type="ARBA" id="ARBA00005336"/>
    </source>
</evidence>
<keyword evidence="5 6" id="KW-0326">Glycosidase</keyword>
<dbReference type="Pfam" id="PF14310">
    <property type="entry name" value="Fn3-like"/>
    <property type="match status" value="1"/>
</dbReference>
<name>A0A1Y2BKL3_9TREE</name>
<dbReference type="FunFam" id="2.60.40.10:FF:000495">
    <property type="entry name" value="Periplasmic beta-glucosidase"/>
    <property type="match status" value="1"/>
</dbReference>
<dbReference type="Gene3D" id="3.20.20.300">
    <property type="entry name" value="Glycoside hydrolase, family 3, N-terminal domain"/>
    <property type="match status" value="1"/>
</dbReference>
<keyword evidence="4 6" id="KW-0378">Hydrolase</keyword>
<dbReference type="SMART" id="SM01217">
    <property type="entry name" value="Fn3_like"/>
    <property type="match status" value="1"/>
</dbReference>
<sequence>MTSLEDFASCDLHTLLDKLSGDEKISLLAGPDWWTTNAIPRLGVPSIKCSDGPNGVRGSSHFLPTPANCIPCATALGATFDVDLIHRIGGLLARDAKAKGSSLLLGPTVNLQRNPLNGRAFESFSEDPYLSGMIASAYINGLQEEGVGAVIKHLVCNDMEHERFSVSAEVQERPLREIYLYPFMLAEKYSKPWGVMTAYGRLNGVHCSEDKNLLQGILRDEWGFDGMVMSDWTGTYSTDLAIHAGLDLEMWVNMVWSSLSLILCDRPGPPRFRGLQVKHLINAKKISEKALDARAYAMLQVAQRAVRASIDTVRNNRAPERGRDTPEDRALNRESAAKAIVLLKNTNSVLPLDIKSSNLKRVAIIGPNAKSRTVSGGGSAYLTSAYVITSWDALRGELEQNGIEVAYAPGCYGHRYLPMLDGWIKAEDGSNGWTARFYNEHFDKAPEAVSTLVLPGTRLRINDSKPEGLADDFYLEVSGFILAESTGPYEFGLSLVGRAQLFIDGEMVIDNGMDTPQTPGDSFYGLGTVEEVGVYDLVQGRTYHLTVRYTNYFPPMDSAAVGTSGQPALVMAALRVGGAPKLESKELAIEDAVQLAKKSDAVFCFTGGNMDWEAEGADRKGLGLPGLTDQLVEALLEVKPDTIICNQSGSVFAFPWADKATTLLQSWFGGNETGNGIADVVFGRVNPSGRLPLTIPKRIQDCSAYLNWQAENKKVLYGEGLFVGYRGYDALWREPAFAFGHGLSYSTFEWSSMTATPVHTDDAVSLLVDVSIQVRNTGQAGGAEVVQIYIRDDVCSLKRPEKELKGFAKVYLAVGETKTVHVLLDKGAFSFYDDGAQCWVVERGSFDVLACKSSSKSDLVLTARVELPTTFHWKGV</sequence>
<comment type="catalytic activity">
    <reaction evidence="1 6">
        <text>Hydrolysis of terminal, non-reducing beta-D-glucosyl residues with release of beta-D-glucose.</text>
        <dbReference type="EC" id="3.2.1.21"/>
    </reaction>
</comment>
<dbReference type="PANTHER" id="PTHR42715">
    <property type="entry name" value="BETA-GLUCOSIDASE"/>
    <property type="match status" value="1"/>
</dbReference>
<dbReference type="Pfam" id="PF01915">
    <property type="entry name" value="Glyco_hydro_3_C"/>
    <property type="match status" value="1"/>
</dbReference>
<comment type="similarity">
    <text evidence="2 6">Belongs to the glycosyl hydrolase 3 family.</text>
</comment>
<gene>
    <name evidence="8" type="ORF">BCR39DRAFT_508662</name>
</gene>
<dbReference type="InterPro" id="IPR002772">
    <property type="entry name" value="Glyco_hydro_3_C"/>
</dbReference>
<dbReference type="SUPFAM" id="SSF51445">
    <property type="entry name" value="(Trans)glycosidases"/>
    <property type="match status" value="1"/>
</dbReference>
<evidence type="ECO:0000256" key="6">
    <source>
        <dbReference type="RuleBase" id="RU361161"/>
    </source>
</evidence>
<evidence type="ECO:0000256" key="3">
    <source>
        <dbReference type="ARBA" id="ARBA00012744"/>
    </source>
</evidence>
<dbReference type="InterPro" id="IPR026891">
    <property type="entry name" value="Fn3-like"/>
</dbReference>
<dbReference type="SUPFAM" id="SSF52279">
    <property type="entry name" value="Beta-D-glucan exohydrolase, C-terminal domain"/>
    <property type="match status" value="1"/>
</dbReference>
<dbReference type="InterPro" id="IPR037524">
    <property type="entry name" value="PA14/GLEYA"/>
</dbReference>
<dbReference type="InterPro" id="IPR036881">
    <property type="entry name" value="Glyco_hydro_3_C_sf"/>
</dbReference>
<comment type="caution">
    <text evidence="8">The sequence shown here is derived from an EMBL/GenBank/DDBJ whole genome shotgun (WGS) entry which is preliminary data.</text>
</comment>
<dbReference type="Proteomes" id="UP000193986">
    <property type="component" value="Unassembled WGS sequence"/>
</dbReference>
<organism evidence="8 9">
    <name type="scientific">Naematelia encephala</name>
    <dbReference type="NCBI Taxonomy" id="71784"/>
    <lineage>
        <taxon>Eukaryota</taxon>
        <taxon>Fungi</taxon>
        <taxon>Dikarya</taxon>
        <taxon>Basidiomycota</taxon>
        <taxon>Agaricomycotina</taxon>
        <taxon>Tremellomycetes</taxon>
        <taxon>Tremellales</taxon>
        <taxon>Naemateliaceae</taxon>
        <taxon>Naematelia</taxon>
    </lineage>
</organism>
<evidence type="ECO:0000313" key="8">
    <source>
        <dbReference type="EMBL" id="ORY35301.1"/>
    </source>
</evidence>
<dbReference type="Gene3D" id="2.60.40.10">
    <property type="entry name" value="Immunoglobulins"/>
    <property type="match status" value="1"/>
</dbReference>
<dbReference type="Pfam" id="PF00933">
    <property type="entry name" value="Glyco_hydro_3"/>
    <property type="match status" value="1"/>
</dbReference>
<evidence type="ECO:0000256" key="4">
    <source>
        <dbReference type="ARBA" id="ARBA00022801"/>
    </source>
</evidence>
<keyword evidence="9" id="KW-1185">Reference proteome</keyword>
<dbReference type="InterPro" id="IPR017853">
    <property type="entry name" value="GH"/>
</dbReference>
<dbReference type="PROSITE" id="PS00775">
    <property type="entry name" value="GLYCOSYL_HYDROL_F3"/>
    <property type="match status" value="1"/>
</dbReference>
<reference evidence="8 9" key="1">
    <citation type="submission" date="2016-07" db="EMBL/GenBank/DDBJ databases">
        <title>Pervasive Adenine N6-methylation of Active Genes in Fungi.</title>
        <authorList>
            <consortium name="DOE Joint Genome Institute"/>
            <person name="Mondo S.J."/>
            <person name="Dannebaum R.O."/>
            <person name="Kuo R.C."/>
            <person name="Labutti K."/>
            <person name="Haridas S."/>
            <person name="Kuo A."/>
            <person name="Salamov A."/>
            <person name="Ahrendt S.R."/>
            <person name="Lipzen A."/>
            <person name="Sullivan W."/>
            <person name="Andreopoulos W.B."/>
            <person name="Clum A."/>
            <person name="Lindquist E."/>
            <person name="Daum C."/>
            <person name="Ramamoorthy G.K."/>
            <person name="Gryganskyi A."/>
            <person name="Culley D."/>
            <person name="Magnuson J.K."/>
            <person name="James T.Y."/>
            <person name="O'Malley M.A."/>
            <person name="Stajich J.E."/>
            <person name="Spatafora J.W."/>
            <person name="Visel A."/>
            <person name="Grigoriev I.V."/>
        </authorList>
    </citation>
    <scope>NUCLEOTIDE SEQUENCE [LARGE SCALE GENOMIC DNA]</scope>
    <source>
        <strain evidence="8 9">68-887.2</strain>
    </source>
</reference>
<accession>A0A1Y2BKL3</accession>
<dbReference type="InterPro" id="IPR013783">
    <property type="entry name" value="Ig-like_fold"/>
</dbReference>
<dbReference type="FunCoup" id="A0A1Y2BKL3">
    <property type="interactions" value="31"/>
</dbReference>
<proteinExistence type="inferred from homology"/>
<evidence type="ECO:0000256" key="5">
    <source>
        <dbReference type="ARBA" id="ARBA00023295"/>
    </source>
</evidence>
<dbReference type="InterPro" id="IPR001764">
    <property type="entry name" value="Glyco_hydro_3_N"/>
</dbReference>
<dbReference type="InterPro" id="IPR011658">
    <property type="entry name" value="PA14_dom"/>
</dbReference>
<dbReference type="UniPathway" id="UPA00696"/>
<keyword evidence="6" id="KW-0119">Carbohydrate metabolism</keyword>
<dbReference type="PROSITE" id="PS51820">
    <property type="entry name" value="PA14"/>
    <property type="match status" value="1"/>
</dbReference>
<dbReference type="Pfam" id="PF07691">
    <property type="entry name" value="PA14"/>
    <property type="match status" value="1"/>
</dbReference>
<dbReference type="SMART" id="SM00758">
    <property type="entry name" value="PA14"/>
    <property type="match status" value="1"/>
</dbReference>
<dbReference type="AlphaFoldDB" id="A0A1Y2BKL3"/>
<dbReference type="PANTHER" id="PTHR42715:SF27">
    <property type="entry name" value="BETA-GLUCOSIDASE-RELATED"/>
    <property type="match status" value="1"/>
</dbReference>
<dbReference type="GO" id="GO:0008422">
    <property type="term" value="F:beta-glucosidase activity"/>
    <property type="evidence" value="ECO:0007669"/>
    <property type="project" value="UniProtKB-EC"/>
</dbReference>
<feature type="domain" description="PA14" evidence="7">
    <location>
        <begin position="428"/>
        <end position="592"/>
    </location>
</feature>
<dbReference type="SUPFAM" id="SSF56988">
    <property type="entry name" value="Anthrax protective antigen"/>
    <property type="match status" value="1"/>
</dbReference>
<dbReference type="Gene3D" id="3.40.50.1700">
    <property type="entry name" value="Glycoside hydrolase family 3 C-terminal domain"/>
    <property type="match status" value="1"/>
</dbReference>
<evidence type="ECO:0000313" key="9">
    <source>
        <dbReference type="Proteomes" id="UP000193986"/>
    </source>
</evidence>